<evidence type="ECO:0000256" key="1">
    <source>
        <dbReference type="SAM" id="SignalP"/>
    </source>
</evidence>
<protein>
    <recommendedName>
        <fullName evidence="4">DUF4595 domain-containing protein</fullName>
    </recommendedName>
</protein>
<dbReference type="GeneID" id="93526013"/>
<evidence type="ECO:0000313" key="3">
    <source>
        <dbReference type="Proteomes" id="UP000596202"/>
    </source>
</evidence>
<feature type="signal peptide" evidence="1">
    <location>
        <begin position="1"/>
        <end position="22"/>
    </location>
</feature>
<reference evidence="2 3" key="1">
    <citation type="submission" date="2021-01" db="EMBL/GenBank/DDBJ databases">
        <title>FDA dAtabase for Regulatory Grade micrObial Sequences (FDA-ARGOS): Supporting development and validation of Infectious Disease Dx tests.</title>
        <authorList>
            <person name="Sproer C."/>
            <person name="Gronow S."/>
            <person name="Severitt S."/>
            <person name="Schroder I."/>
            <person name="Tallon L."/>
            <person name="Sadzewicz L."/>
            <person name="Zhao X."/>
            <person name="Boylan J."/>
            <person name="Ott S."/>
            <person name="Bowen H."/>
            <person name="Vavikolanu K."/>
            <person name="Mehta A."/>
            <person name="Aluvathingal J."/>
            <person name="Nadendla S."/>
            <person name="Lowell S."/>
            <person name="Myers T."/>
            <person name="Yan Y."/>
            <person name="Sichtig H."/>
        </authorList>
    </citation>
    <scope>NUCLEOTIDE SEQUENCE [LARGE SCALE GENOMIC DNA]</scope>
    <source>
        <strain evidence="2 3">FDAARGOS_1131</strain>
    </source>
</reference>
<feature type="chain" id="PRO_5040280993" description="DUF4595 domain-containing protein" evidence="1">
    <location>
        <begin position="23"/>
        <end position="290"/>
    </location>
</feature>
<keyword evidence="1" id="KW-0732">Signal</keyword>
<dbReference type="OrthoDB" id="1451134at2"/>
<name>A0A9Q6ZF07_MYROD</name>
<proteinExistence type="predicted"/>
<evidence type="ECO:0000313" key="2">
    <source>
        <dbReference type="EMBL" id="QQU00205.1"/>
    </source>
</evidence>
<gene>
    <name evidence="2" type="ORF">I6I88_00035</name>
</gene>
<dbReference type="Proteomes" id="UP000596202">
    <property type="component" value="Chromosome"/>
</dbReference>
<dbReference type="AlphaFoldDB" id="A0A9Q6ZF07"/>
<dbReference type="PROSITE" id="PS51257">
    <property type="entry name" value="PROKAR_LIPOPROTEIN"/>
    <property type="match status" value="1"/>
</dbReference>
<dbReference type="RefSeq" id="WP_006264854.1">
    <property type="nucleotide sequence ID" value="NZ_CP068108.1"/>
</dbReference>
<evidence type="ECO:0008006" key="4">
    <source>
        <dbReference type="Google" id="ProtNLM"/>
    </source>
</evidence>
<sequence length="290" mass="33942">MKKLVKTTLFASLGLFLFSCNSDDSTPIKMEKMYQLTSIEQNYYDENETTDEKHLLHVTYQLKYDADFKLKKILYEDTGYINKKVVREQSFEMQHILDEKGRLQTFMIKKLPTLLDEYTYTYVDDLIQSTTFNFIQQGKSVTATFSHNENKQMVNNDSQEADSPGDNIRIDYTYNEKNQVNQFKVNRKANNSQTVQLTYDDKLSPFYNLPYDLTSLLLNFNHTFPYSYKFPNNITSLTEGKKVNEVEFTYNEANLPTKAIYYDGPKADNLVTSDITYSYIVREVEAKAKK</sequence>
<accession>A0A9Q6ZF07</accession>
<organism evidence="2 3">
    <name type="scientific">Myroides odoratus</name>
    <name type="common">Flavobacterium odoratum</name>
    <dbReference type="NCBI Taxonomy" id="256"/>
    <lineage>
        <taxon>Bacteria</taxon>
        <taxon>Pseudomonadati</taxon>
        <taxon>Bacteroidota</taxon>
        <taxon>Flavobacteriia</taxon>
        <taxon>Flavobacteriales</taxon>
        <taxon>Flavobacteriaceae</taxon>
        <taxon>Myroides</taxon>
    </lineage>
</organism>
<dbReference type="Gene3D" id="2.180.10.10">
    <property type="entry name" value="RHS repeat-associated core"/>
    <property type="match status" value="1"/>
</dbReference>
<dbReference type="EMBL" id="CP068108">
    <property type="protein sequence ID" value="QQU00205.1"/>
    <property type="molecule type" value="Genomic_DNA"/>
</dbReference>